<dbReference type="Proteomes" id="UP000800093">
    <property type="component" value="Unassembled WGS sequence"/>
</dbReference>
<comment type="caution">
    <text evidence="1">The sequence shown here is derived from an EMBL/GenBank/DDBJ whole genome shotgun (WGS) entry which is preliminary data.</text>
</comment>
<reference evidence="2" key="1">
    <citation type="journal article" date="2020" name="Stud. Mycol.">
        <title>101 Dothideomycetes genomes: A test case for predicting lifestyles and emergence of pathogens.</title>
        <authorList>
            <person name="Haridas S."/>
            <person name="Albert R."/>
            <person name="Binder M."/>
            <person name="Bloem J."/>
            <person name="LaButti K."/>
            <person name="Salamov A."/>
            <person name="Andreopoulos B."/>
            <person name="Baker S."/>
            <person name="Barry K."/>
            <person name="Bills G."/>
            <person name="Bluhm B."/>
            <person name="Cannon C."/>
            <person name="Castanera R."/>
            <person name="Culley D."/>
            <person name="Daum C."/>
            <person name="Ezra D."/>
            <person name="Gonzalez J."/>
            <person name="Henrissat B."/>
            <person name="Kuo A."/>
            <person name="Liang C."/>
            <person name="Lipzen A."/>
            <person name="Lutzoni F."/>
            <person name="Magnuson J."/>
            <person name="Mondo S."/>
            <person name="Nolan M."/>
            <person name="Ohm R."/>
            <person name="Pangilinan J."/>
            <person name="Park H.-J."/>
            <person name="Ramirez L."/>
            <person name="Alfaro M."/>
            <person name="Sun H."/>
            <person name="Tritt A."/>
            <person name="Yoshinaga Y."/>
            <person name="Zwiers L.-H."/>
            <person name="Turgeon B."/>
            <person name="Goodwin S."/>
            <person name="Spatafora J."/>
            <person name="Crous P."/>
            <person name="Grigoriev I."/>
        </authorList>
    </citation>
    <scope>NUCLEOTIDE SEQUENCE [LARGE SCALE GENOMIC DNA]</scope>
    <source>
        <strain evidence="2">CBS 304.66</strain>
    </source>
</reference>
<evidence type="ECO:0000313" key="2">
    <source>
        <dbReference type="Proteomes" id="UP000800093"/>
    </source>
</evidence>
<dbReference type="EMBL" id="ML986768">
    <property type="protein sequence ID" value="KAF2258341.1"/>
    <property type="molecule type" value="Genomic_DNA"/>
</dbReference>
<name>A0A9P4N4I4_9PLEO</name>
<proteinExistence type="predicted"/>
<keyword evidence="2" id="KW-1185">Reference proteome</keyword>
<sequence length="151" mass="16962">MATPSDPLVVGDTMTEGETSFHSTIMETLMMDPNLSSRTLPTESSKPARPLTFNGLAAELKLSILEELHQTRSKQDLLKLSQVWFLMTDLISEDSHGRPPSLDIPIFISSSKSRILVSDFEDTEFEWELLLIALETLFDLMKTRVNSFSIA</sequence>
<protein>
    <submittedName>
        <fullName evidence="1">Uncharacterized protein</fullName>
    </submittedName>
</protein>
<evidence type="ECO:0000313" key="1">
    <source>
        <dbReference type="EMBL" id="KAF2258341.1"/>
    </source>
</evidence>
<gene>
    <name evidence="1" type="ORF">CC78DRAFT_549210</name>
</gene>
<organism evidence="1 2">
    <name type="scientific">Lojkania enalia</name>
    <dbReference type="NCBI Taxonomy" id="147567"/>
    <lineage>
        <taxon>Eukaryota</taxon>
        <taxon>Fungi</taxon>
        <taxon>Dikarya</taxon>
        <taxon>Ascomycota</taxon>
        <taxon>Pezizomycotina</taxon>
        <taxon>Dothideomycetes</taxon>
        <taxon>Pleosporomycetidae</taxon>
        <taxon>Pleosporales</taxon>
        <taxon>Pleosporales incertae sedis</taxon>
        <taxon>Lojkania</taxon>
    </lineage>
</organism>
<dbReference type="AlphaFoldDB" id="A0A9P4N4I4"/>
<accession>A0A9P4N4I4</accession>